<comment type="caution">
    <text evidence="2">The sequence shown here is derived from an EMBL/GenBank/DDBJ whole genome shotgun (WGS) entry which is preliminary data.</text>
</comment>
<evidence type="ECO:0000259" key="1">
    <source>
        <dbReference type="Pfam" id="PF00149"/>
    </source>
</evidence>
<dbReference type="InterPro" id="IPR004843">
    <property type="entry name" value="Calcineurin-like_PHP"/>
</dbReference>
<gene>
    <name evidence="2" type="ORF">SAMN05444368_1436</name>
</gene>
<dbReference type="Gene3D" id="3.60.21.10">
    <property type="match status" value="1"/>
</dbReference>
<protein>
    <submittedName>
        <fullName evidence="2">Exodeoxyribonuclease I subunit D</fullName>
    </submittedName>
</protein>
<dbReference type="Proteomes" id="UP000185093">
    <property type="component" value="Unassembled WGS sequence"/>
</dbReference>
<dbReference type="PANTHER" id="PTHR30337">
    <property type="entry name" value="COMPONENT OF ATP-DEPENDENT DSDNA EXONUCLEASE"/>
    <property type="match status" value="1"/>
</dbReference>
<evidence type="ECO:0000313" key="2">
    <source>
        <dbReference type="EMBL" id="SIN71524.1"/>
    </source>
</evidence>
<dbReference type="InterPro" id="IPR029052">
    <property type="entry name" value="Metallo-depent_PP-like"/>
</dbReference>
<dbReference type="RefSeq" id="WP_014807560.1">
    <property type="nucleotide sequence ID" value="NZ_DAONBL010000013.1"/>
</dbReference>
<accession>A0ABY1JE65</accession>
<organism evidence="2 3">
    <name type="scientific">Acetomicrobium flavidum</name>
    <dbReference type="NCBI Taxonomy" id="49896"/>
    <lineage>
        <taxon>Bacteria</taxon>
        <taxon>Thermotogati</taxon>
        <taxon>Synergistota</taxon>
        <taxon>Synergistia</taxon>
        <taxon>Synergistales</taxon>
        <taxon>Acetomicrobiaceae</taxon>
        <taxon>Acetomicrobium</taxon>
    </lineage>
</organism>
<sequence length="372" mass="42141">MKKILLCADLHAGIRTWGVDRRDELLLALSQIYDVARDFNVDALFALGDIFHSFRYPGEDVVLPIAKFFSEVLSLPAKPFIYLLKGNHDWSGIRIWELFQGDGRFVFVDDASFVTLGDTVIFLVPYLRRHDLPKGMEIEEFLKVRWKDAPKGSIRLCFAHMALEGTPLSLSEITLPERILVDFEIDKTICGHIHRHYKVKGKSSSIYYVGSPIRLDFAEEGNDLGVYVVDERADIIDVPLQGKSLVTLEYDDEAEASSKLCESLDKVAKDAYVRVVLNRSALPVSQLLDKFRLLTDDRIVAVSVNDGILQTTSSSQDPFDVLGLWKRFIDNQDEDDATKEILKAIGESLLLGKDPSTMWSELKSFFETDEQE</sequence>
<feature type="domain" description="Calcineurin-like phosphoesterase" evidence="1">
    <location>
        <begin position="3"/>
        <end position="195"/>
    </location>
</feature>
<proteinExistence type="predicted"/>
<dbReference type="EMBL" id="FSQZ01000001">
    <property type="protein sequence ID" value="SIN71524.1"/>
    <property type="molecule type" value="Genomic_DNA"/>
</dbReference>
<dbReference type="PANTHER" id="PTHR30337:SF0">
    <property type="entry name" value="NUCLEASE SBCCD SUBUNIT D"/>
    <property type="match status" value="1"/>
</dbReference>
<keyword evidence="3" id="KW-1185">Reference proteome</keyword>
<dbReference type="Pfam" id="PF00149">
    <property type="entry name" value="Metallophos"/>
    <property type="match status" value="1"/>
</dbReference>
<name>A0ABY1JE65_9BACT</name>
<evidence type="ECO:0000313" key="3">
    <source>
        <dbReference type="Proteomes" id="UP000185093"/>
    </source>
</evidence>
<dbReference type="SUPFAM" id="SSF56300">
    <property type="entry name" value="Metallo-dependent phosphatases"/>
    <property type="match status" value="1"/>
</dbReference>
<reference evidence="2 3" key="1">
    <citation type="submission" date="2016-11" db="EMBL/GenBank/DDBJ databases">
        <authorList>
            <person name="Varghese N."/>
            <person name="Submissions S."/>
        </authorList>
    </citation>
    <scope>NUCLEOTIDE SEQUENCE [LARGE SCALE GENOMIC DNA]</scope>
    <source>
        <strain evidence="2 3">DSM 20664</strain>
    </source>
</reference>
<dbReference type="InterPro" id="IPR050535">
    <property type="entry name" value="DNA_Repair-Maintenance_Comp"/>
</dbReference>